<comment type="caution">
    <text evidence="6">The sequence shown here is derived from an EMBL/GenBank/DDBJ whole genome shotgun (WGS) entry which is preliminary data.</text>
</comment>
<reference evidence="6 7" key="1">
    <citation type="submission" date="2020-08" db="EMBL/GenBank/DDBJ databases">
        <title>Genome public.</title>
        <authorList>
            <person name="Liu C."/>
            <person name="Sun Q."/>
        </authorList>
    </citation>
    <scope>NUCLEOTIDE SEQUENCE [LARGE SCALE GENOMIC DNA]</scope>
    <source>
        <strain evidence="6 7">NSJ-10</strain>
    </source>
</reference>
<proteinExistence type="predicted"/>
<dbReference type="PANTHER" id="PTHR42887">
    <property type="entry name" value="OS12G0638800 PROTEIN"/>
    <property type="match status" value="1"/>
</dbReference>
<evidence type="ECO:0000259" key="5">
    <source>
        <dbReference type="Pfam" id="PF22780"/>
    </source>
</evidence>
<dbReference type="InterPro" id="IPR055178">
    <property type="entry name" value="RsdA/BaiN/AoA(So)-like_dom"/>
</dbReference>
<evidence type="ECO:0000313" key="7">
    <source>
        <dbReference type="Proteomes" id="UP000615234"/>
    </source>
</evidence>
<dbReference type="Pfam" id="PF03486">
    <property type="entry name" value="HI0933_like"/>
    <property type="match status" value="1"/>
</dbReference>
<dbReference type="PRINTS" id="PR00368">
    <property type="entry name" value="FADPNR"/>
</dbReference>
<accession>A0A8I0AKD5</accession>
<evidence type="ECO:0000313" key="6">
    <source>
        <dbReference type="EMBL" id="MBC5662506.1"/>
    </source>
</evidence>
<dbReference type="Proteomes" id="UP000615234">
    <property type="component" value="Unassembled WGS sequence"/>
</dbReference>
<name>A0A8I0AKD5_9FIRM</name>
<dbReference type="InterPro" id="IPR004792">
    <property type="entry name" value="BaiN-like"/>
</dbReference>
<dbReference type="PRINTS" id="PR00411">
    <property type="entry name" value="PNDRDTASEI"/>
</dbReference>
<dbReference type="InterPro" id="IPR057661">
    <property type="entry name" value="RsdA/BaiN/AoA(So)_Rossmann"/>
</dbReference>
<dbReference type="Gene3D" id="1.10.8.260">
    <property type="entry name" value="HI0933 insert domain-like"/>
    <property type="match status" value="1"/>
</dbReference>
<dbReference type="EMBL" id="JACOOX010000003">
    <property type="protein sequence ID" value="MBC5662506.1"/>
    <property type="molecule type" value="Genomic_DNA"/>
</dbReference>
<evidence type="ECO:0000259" key="4">
    <source>
        <dbReference type="Pfam" id="PF03486"/>
    </source>
</evidence>
<sequence>MKKIIVVGGGAAGMMAAITAAENGCEVVLFEKNDRLGKKLFITGKGRCNLTNAGDADRFFQSVTTNSKFMYSPFYTFDNQMTIDFFEKLGLKTKVERGDRVFPVSDHSSDVIGVLKTKLNRNQEITVELQTEVQKLIIEDQVVKGVQIKTAHGKKDVYGDAVVITTGGISYPLTGSTGDGYRFAKSAGHAIKVPLPSLVPFELKNEFCKELMGLSLKNVELVIKCGRKCLFEEQGELLFTHFGISGPLVIKASAYLHKYLDKDLSMYIDLKPAMTEEMLDDRILRDFSKYTNKDFHNSLGDLLPVKLIDVVIKRSEIDPYKKVNSITKEERKNLVTVLKHFTLSFQGLRGFDEAIITKGGVNVKEVDPSTMQSKLADHLYFAGEVLDVDALTGGFNLQIAWSTGYLAGLACSEES</sequence>
<feature type="domain" description="RsdA/BaiN/AoA(So)-like insert" evidence="5">
    <location>
        <begin position="196"/>
        <end position="356"/>
    </location>
</feature>
<evidence type="ECO:0000256" key="1">
    <source>
        <dbReference type="ARBA" id="ARBA00001974"/>
    </source>
</evidence>
<evidence type="ECO:0000256" key="3">
    <source>
        <dbReference type="ARBA" id="ARBA00022827"/>
    </source>
</evidence>
<dbReference type="InterPro" id="IPR036188">
    <property type="entry name" value="FAD/NAD-bd_sf"/>
</dbReference>
<keyword evidence="7" id="KW-1185">Reference proteome</keyword>
<keyword evidence="2" id="KW-0285">Flavoprotein</keyword>
<dbReference type="PANTHER" id="PTHR42887:SF2">
    <property type="entry name" value="OS12G0638800 PROTEIN"/>
    <property type="match status" value="1"/>
</dbReference>
<organism evidence="6 7">
    <name type="scientific">Coprococcus hominis</name>
    <name type="common">ex Liu et al. 2022</name>
    <dbReference type="NCBI Taxonomy" id="2763039"/>
    <lineage>
        <taxon>Bacteria</taxon>
        <taxon>Bacillati</taxon>
        <taxon>Bacillota</taxon>
        <taxon>Clostridia</taxon>
        <taxon>Lachnospirales</taxon>
        <taxon>Lachnospiraceae</taxon>
        <taxon>Coprococcus</taxon>
    </lineage>
</organism>
<keyword evidence="3" id="KW-0274">FAD</keyword>
<dbReference type="Gene3D" id="3.50.50.60">
    <property type="entry name" value="FAD/NAD(P)-binding domain"/>
    <property type="match status" value="1"/>
</dbReference>
<gene>
    <name evidence="6" type="ORF">H8S09_06290</name>
</gene>
<dbReference type="RefSeq" id="WP_118615010.1">
    <property type="nucleotide sequence ID" value="NZ_JACOOX010000003.1"/>
</dbReference>
<dbReference type="InterPro" id="IPR023166">
    <property type="entry name" value="BaiN-like_dom_sf"/>
</dbReference>
<dbReference type="NCBIfam" id="TIGR00275">
    <property type="entry name" value="aminoacetone oxidase family FAD-binding enzyme"/>
    <property type="match status" value="1"/>
</dbReference>
<evidence type="ECO:0000256" key="2">
    <source>
        <dbReference type="ARBA" id="ARBA00022630"/>
    </source>
</evidence>
<dbReference type="Pfam" id="PF22780">
    <property type="entry name" value="HI0933_like_1st"/>
    <property type="match status" value="1"/>
</dbReference>
<protein>
    <submittedName>
        <fullName evidence="6">NAD(P)/FAD-dependent oxidoreductase</fullName>
    </submittedName>
</protein>
<dbReference type="AlphaFoldDB" id="A0A8I0AKD5"/>
<comment type="cofactor">
    <cofactor evidence="1">
        <name>FAD</name>
        <dbReference type="ChEBI" id="CHEBI:57692"/>
    </cofactor>
</comment>
<dbReference type="Gene3D" id="2.40.30.10">
    <property type="entry name" value="Translation factors"/>
    <property type="match status" value="1"/>
</dbReference>
<feature type="domain" description="RsdA/BaiN/AoA(So)-like Rossmann fold-like" evidence="4">
    <location>
        <begin position="3"/>
        <end position="408"/>
    </location>
</feature>
<dbReference type="SUPFAM" id="SSF51905">
    <property type="entry name" value="FAD/NAD(P)-binding domain"/>
    <property type="match status" value="1"/>
</dbReference>
<dbReference type="SUPFAM" id="SSF160996">
    <property type="entry name" value="HI0933 insert domain-like"/>
    <property type="match status" value="1"/>
</dbReference>